<feature type="non-terminal residue" evidence="1">
    <location>
        <position position="1"/>
    </location>
</feature>
<sequence>KTTIKTLLYQLKTEVKKMAFNNNLKAAHHKNINEKG</sequence>
<organism evidence="1 2">
    <name type="scientific">Photorhabdus temperata subsp. temperata Meg1</name>
    <dbReference type="NCBI Taxonomy" id="1393735"/>
    <lineage>
        <taxon>Bacteria</taxon>
        <taxon>Pseudomonadati</taxon>
        <taxon>Pseudomonadota</taxon>
        <taxon>Gammaproteobacteria</taxon>
        <taxon>Enterobacterales</taxon>
        <taxon>Morganellaceae</taxon>
        <taxon>Photorhabdus</taxon>
    </lineage>
</organism>
<proteinExistence type="predicted"/>
<name>A0A081RTD3_PHOTE</name>
<evidence type="ECO:0000313" key="2">
    <source>
        <dbReference type="Proteomes" id="UP000028002"/>
    </source>
</evidence>
<accession>A0A081RTD3</accession>
<evidence type="ECO:0000313" key="1">
    <source>
        <dbReference type="EMBL" id="KER01936.1"/>
    </source>
</evidence>
<dbReference type="Proteomes" id="UP000028002">
    <property type="component" value="Unassembled WGS sequence"/>
</dbReference>
<dbReference type="AlphaFoldDB" id="A0A081RTD3"/>
<reference evidence="1 2" key="1">
    <citation type="submission" date="2014-03" db="EMBL/GenBank/DDBJ databases">
        <title>Draft Genome of Photorhabdus temperata Meg1.</title>
        <authorList>
            <person name="Hurst S.G.IV."/>
            <person name="Morris K."/>
            <person name="Thomas K."/>
            <person name="Tisa L.S."/>
        </authorList>
    </citation>
    <scope>NUCLEOTIDE SEQUENCE [LARGE SCALE GENOMIC DNA]</scope>
    <source>
        <strain evidence="1 2">Meg1</strain>
    </source>
</reference>
<comment type="caution">
    <text evidence="1">The sequence shown here is derived from an EMBL/GenBank/DDBJ whole genome shotgun (WGS) entry which is preliminary data.</text>
</comment>
<gene>
    <name evidence="1" type="ORF">MEG1DRAFT_03465</name>
</gene>
<dbReference type="EMBL" id="JGVH01000064">
    <property type="protein sequence ID" value="KER01936.1"/>
    <property type="molecule type" value="Genomic_DNA"/>
</dbReference>
<protein>
    <submittedName>
        <fullName evidence="1">Uncharacterized protein</fullName>
    </submittedName>
</protein>